<accession>A0A1G7X1Y8</accession>
<evidence type="ECO:0000256" key="1">
    <source>
        <dbReference type="SAM" id="Phobius"/>
    </source>
</evidence>
<keyword evidence="1" id="KW-1133">Transmembrane helix</keyword>
<gene>
    <name evidence="2" type="ORF">SAMN05216553_111180</name>
</gene>
<proteinExistence type="predicted"/>
<evidence type="ECO:0000313" key="2">
    <source>
        <dbReference type="EMBL" id="SDG77570.1"/>
    </source>
</evidence>
<protein>
    <submittedName>
        <fullName evidence="2">Uncharacterized protein</fullName>
    </submittedName>
</protein>
<organism evidence="2 3">
    <name type="scientific">Lentzea fradiae</name>
    <dbReference type="NCBI Taxonomy" id="200378"/>
    <lineage>
        <taxon>Bacteria</taxon>
        <taxon>Bacillati</taxon>
        <taxon>Actinomycetota</taxon>
        <taxon>Actinomycetes</taxon>
        <taxon>Pseudonocardiales</taxon>
        <taxon>Pseudonocardiaceae</taxon>
        <taxon>Lentzea</taxon>
    </lineage>
</organism>
<feature type="transmembrane region" description="Helical" evidence="1">
    <location>
        <begin position="27"/>
        <end position="45"/>
    </location>
</feature>
<reference evidence="3" key="1">
    <citation type="submission" date="2016-10" db="EMBL/GenBank/DDBJ databases">
        <authorList>
            <person name="Varghese N."/>
            <person name="Submissions S."/>
        </authorList>
    </citation>
    <scope>NUCLEOTIDE SEQUENCE [LARGE SCALE GENOMIC DNA]</scope>
    <source>
        <strain evidence="3">CGMCC 4.3506</strain>
    </source>
</reference>
<dbReference type="AlphaFoldDB" id="A0A1G7X1Y8"/>
<sequence>MVHPSTDIFSRRGLGWPDQSVYPGVRIAMRALVAAALLFAAVLTGPATGDREHILGDVDTSSKREHIL</sequence>
<keyword evidence="1" id="KW-0812">Transmembrane</keyword>
<evidence type="ECO:0000313" key="3">
    <source>
        <dbReference type="Proteomes" id="UP000199623"/>
    </source>
</evidence>
<keyword evidence="3" id="KW-1185">Reference proteome</keyword>
<dbReference type="EMBL" id="FNCC01000011">
    <property type="protein sequence ID" value="SDG77570.1"/>
    <property type="molecule type" value="Genomic_DNA"/>
</dbReference>
<dbReference type="Proteomes" id="UP000199623">
    <property type="component" value="Unassembled WGS sequence"/>
</dbReference>
<name>A0A1G7X1Y8_9PSEU</name>
<keyword evidence="1" id="KW-0472">Membrane</keyword>